<evidence type="ECO:0000256" key="4">
    <source>
        <dbReference type="ARBA" id="ARBA00022692"/>
    </source>
</evidence>
<comment type="catalytic activity">
    <reaction evidence="7 8">
        <text>a quinone + NADH + 5 H(+)(in) = a quinol + NAD(+) + 4 H(+)(out)</text>
        <dbReference type="Rhea" id="RHEA:57888"/>
        <dbReference type="ChEBI" id="CHEBI:15378"/>
        <dbReference type="ChEBI" id="CHEBI:24646"/>
        <dbReference type="ChEBI" id="CHEBI:57540"/>
        <dbReference type="ChEBI" id="CHEBI:57945"/>
        <dbReference type="ChEBI" id="CHEBI:132124"/>
    </reaction>
</comment>
<dbReference type="InterPro" id="IPR000440">
    <property type="entry name" value="NADH_UbQ/plastoQ_OxRdtase_su3"/>
</dbReference>
<dbReference type="Gene3D" id="1.20.58.1610">
    <property type="entry name" value="NADH:ubiquinone/plastoquinone oxidoreductase, chain 3"/>
    <property type="match status" value="2"/>
</dbReference>
<dbReference type="GO" id="GO:0050136">
    <property type="term" value="F:NADH dehydrogenase (quinone) (non-electrogenic) activity"/>
    <property type="evidence" value="ECO:0007669"/>
    <property type="project" value="UniProtKB-UniRule"/>
</dbReference>
<evidence type="ECO:0000256" key="3">
    <source>
        <dbReference type="ARBA" id="ARBA00022448"/>
    </source>
</evidence>
<keyword evidence="7 8" id="KW-0874">Quinone</keyword>
<dbReference type="OrthoDB" id="9791970at2"/>
<dbReference type="RefSeq" id="WP_146445817.1">
    <property type="nucleotide sequence ID" value="NZ_SJPR01000004.1"/>
</dbReference>
<keyword evidence="5 7" id="KW-1133">Transmembrane helix</keyword>
<dbReference type="GO" id="GO:0048038">
    <property type="term" value="F:quinone binding"/>
    <property type="evidence" value="ECO:0007669"/>
    <property type="project" value="UniProtKB-KW"/>
</dbReference>
<evidence type="ECO:0000256" key="8">
    <source>
        <dbReference type="RuleBase" id="RU003639"/>
    </source>
</evidence>
<dbReference type="Pfam" id="PF00507">
    <property type="entry name" value="Oxidored_q4"/>
    <property type="match status" value="2"/>
</dbReference>
<reference evidence="9 10" key="1">
    <citation type="submission" date="2019-02" db="EMBL/GenBank/DDBJ databases">
        <title>Deep-cultivation of Planctomycetes and their phenomic and genomic characterization uncovers novel biology.</title>
        <authorList>
            <person name="Wiegand S."/>
            <person name="Jogler M."/>
            <person name="Boedeker C."/>
            <person name="Pinto D."/>
            <person name="Vollmers J."/>
            <person name="Rivas-Marin E."/>
            <person name="Kohn T."/>
            <person name="Peeters S.H."/>
            <person name="Heuer A."/>
            <person name="Rast P."/>
            <person name="Oberbeckmann S."/>
            <person name="Bunk B."/>
            <person name="Jeske O."/>
            <person name="Meyerdierks A."/>
            <person name="Storesund J.E."/>
            <person name="Kallscheuer N."/>
            <person name="Luecker S."/>
            <person name="Lage O.M."/>
            <person name="Pohl T."/>
            <person name="Merkel B.J."/>
            <person name="Hornburger P."/>
            <person name="Mueller R.-W."/>
            <person name="Bruemmer F."/>
            <person name="Labrenz M."/>
            <person name="Spormann A.M."/>
            <person name="Op Den Camp H."/>
            <person name="Overmann J."/>
            <person name="Amann R."/>
            <person name="Jetten M.S.M."/>
            <person name="Mascher T."/>
            <person name="Medema M.H."/>
            <person name="Devos D.P."/>
            <person name="Kaster A.-K."/>
            <person name="Ovreas L."/>
            <person name="Rohde M."/>
            <person name="Galperin M.Y."/>
            <person name="Jogler C."/>
        </authorList>
    </citation>
    <scope>NUCLEOTIDE SEQUENCE [LARGE SCALE GENOMIC DNA]</scope>
    <source>
        <strain evidence="9 10">Pla108</strain>
    </source>
</reference>
<keyword evidence="3 7" id="KW-0813">Transport</keyword>
<dbReference type="EMBL" id="SJPR01000004">
    <property type="protein sequence ID" value="TWT96023.1"/>
    <property type="molecule type" value="Genomic_DNA"/>
</dbReference>
<feature type="transmembrane region" description="Helical" evidence="7">
    <location>
        <begin position="141"/>
        <end position="164"/>
    </location>
</feature>
<keyword evidence="7 8" id="KW-0520">NAD</keyword>
<dbReference type="PANTHER" id="PTHR11058">
    <property type="entry name" value="NADH-UBIQUINONE OXIDOREDUCTASE CHAIN 3"/>
    <property type="match status" value="1"/>
</dbReference>
<comment type="subunit">
    <text evidence="7">NDH-1 is composed of 14 different subunits. Subunits NuoA, H, J, K, L, M, N constitute the membrane sector of the complex.</text>
</comment>
<keyword evidence="6 7" id="KW-0472">Membrane</keyword>
<feature type="transmembrane region" description="Helical" evidence="7">
    <location>
        <begin position="6"/>
        <end position="28"/>
    </location>
</feature>
<proteinExistence type="inferred from homology"/>
<gene>
    <name evidence="9" type="primary">ndhC</name>
    <name evidence="7" type="synonym">nuoA</name>
    <name evidence="9" type="ORF">Pla108_31030</name>
</gene>
<feature type="transmembrane region" description="Helical" evidence="7">
    <location>
        <begin position="63"/>
        <end position="85"/>
    </location>
</feature>
<comment type="similarity">
    <text evidence="2 7 8">Belongs to the complex I subunit 3 family.</text>
</comment>
<evidence type="ECO:0000256" key="7">
    <source>
        <dbReference type="HAMAP-Rule" id="MF_01394"/>
    </source>
</evidence>
<accession>A0A5C6ACN1</accession>
<keyword evidence="10" id="KW-1185">Reference proteome</keyword>
<dbReference type="HAMAP" id="MF_01394">
    <property type="entry name" value="NDH1_NuoA"/>
    <property type="match status" value="1"/>
</dbReference>
<evidence type="ECO:0000256" key="6">
    <source>
        <dbReference type="ARBA" id="ARBA00023136"/>
    </source>
</evidence>
<keyword evidence="9" id="KW-0560">Oxidoreductase</keyword>
<dbReference type="GO" id="GO:0030964">
    <property type="term" value="C:NADH dehydrogenase complex"/>
    <property type="evidence" value="ECO:0007669"/>
    <property type="project" value="TreeGrafter"/>
</dbReference>
<dbReference type="InterPro" id="IPR038430">
    <property type="entry name" value="NDAH_ubi_oxred_su3_sf"/>
</dbReference>
<keyword evidence="7" id="KW-1003">Cell membrane</keyword>
<dbReference type="InterPro" id="IPR023043">
    <property type="entry name" value="NAD(P)H_OxRDtase_bac/plastid"/>
</dbReference>
<comment type="subcellular location">
    <subcellularLocation>
        <location evidence="7 8">Cell membrane</location>
        <topology evidence="7 8">Multi-pass membrane protein</topology>
    </subcellularLocation>
    <subcellularLocation>
        <location evidence="1">Membrane</location>
        <topology evidence="1">Multi-pass membrane protein</topology>
    </subcellularLocation>
</comment>
<organism evidence="9 10">
    <name type="scientific">Botrimarina colliarenosi</name>
    <dbReference type="NCBI Taxonomy" id="2528001"/>
    <lineage>
        <taxon>Bacteria</taxon>
        <taxon>Pseudomonadati</taxon>
        <taxon>Planctomycetota</taxon>
        <taxon>Planctomycetia</taxon>
        <taxon>Pirellulales</taxon>
        <taxon>Lacipirellulaceae</taxon>
        <taxon>Botrimarina</taxon>
    </lineage>
</organism>
<dbReference type="Proteomes" id="UP000317421">
    <property type="component" value="Unassembled WGS sequence"/>
</dbReference>
<comment type="function">
    <text evidence="7">NDH-1 shuttles electrons from NADH, via FMN and iron-sulfur (Fe-S) centers, to quinones in the respiratory chain. The immediate electron acceptor for the enzyme in this species is believed to be ubiquinone. Couples the redox reaction to proton translocation (for every two electrons transferred, four hydrogen ions are translocated across the cytoplasmic membrane), and thus conserves the redox energy in a proton gradient.</text>
</comment>
<dbReference type="GO" id="GO:0008137">
    <property type="term" value="F:NADH dehydrogenase (ubiquinone) activity"/>
    <property type="evidence" value="ECO:0007669"/>
    <property type="project" value="InterPro"/>
</dbReference>
<evidence type="ECO:0000313" key="9">
    <source>
        <dbReference type="EMBL" id="TWT96023.1"/>
    </source>
</evidence>
<keyword evidence="4 7" id="KW-0812">Transmembrane</keyword>
<name>A0A5C6ACN1_9BACT</name>
<evidence type="ECO:0000256" key="5">
    <source>
        <dbReference type="ARBA" id="ARBA00022989"/>
    </source>
</evidence>
<dbReference type="GO" id="GO:0005886">
    <property type="term" value="C:plasma membrane"/>
    <property type="evidence" value="ECO:0007669"/>
    <property type="project" value="UniProtKB-SubCell"/>
</dbReference>
<evidence type="ECO:0000256" key="2">
    <source>
        <dbReference type="ARBA" id="ARBA00008472"/>
    </source>
</evidence>
<keyword evidence="7" id="KW-0830">Ubiquinone</keyword>
<evidence type="ECO:0000313" key="10">
    <source>
        <dbReference type="Proteomes" id="UP000317421"/>
    </source>
</evidence>
<evidence type="ECO:0000256" key="1">
    <source>
        <dbReference type="ARBA" id="ARBA00004141"/>
    </source>
</evidence>
<protein>
    <recommendedName>
        <fullName evidence="7">NADH-quinone oxidoreductase subunit A</fullName>
        <ecNumber evidence="7">7.1.1.-</ecNumber>
    </recommendedName>
    <alternativeName>
        <fullName evidence="7">NADH dehydrogenase I subunit A</fullName>
    </alternativeName>
    <alternativeName>
        <fullName evidence="7">NDH-1 subunit A</fullName>
    </alternativeName>
    <alternativeName>
        <fullName evidence="7">NUO1</fullName>
    </alternativeName>
</protein>
<sequence length="192" mass="20331">MATPSSIAAYLVLFAAAAVLFVLVNLTLGRLLRPKNPSVEKGEIYECGEPVIGSSFVQFDIRFYVVALLFIVFDVEVAFFFPWAVVFGKATHLTATADAAVHAEGPAAEVLNQALAAQLNELGMSDAAASAGDIAVAAQSLSWALCAEIFVFFAVLMVGFAYVWSRGDLNWVRTTVNAAPGRQDNAAAPQAA</sequence>
<dbReference type="PANTHER" id="PTHR11058:SF9">
    <property type="entry name" value="NADH-UBIQUINONE OXIDOREDUCTASE CHAIN 3"/>
    <property type="match status" value="1"/>
</dbReference>
<comment type="caution">
    <text evidence="9">The sequence shown here is derived from an EMBL/GenBank/DDBJ whole genome shotgun (WGS) entry which is preliminary data.</text>
</comment>
<dbReference type="AlphaFoldDB" id="A0A5C6ACN1"/>
<keyword evidence="7" id="KW-1278">Translocase</keyword>
<dbReference type="EC" id="7.1.1.-" evidence="7"/>